<gene>
    <name evidence="2" type="ORF">SAMN04489759_103378</name>
</gene>
<organism evidence="2 3">
    <name type="scientific">Sulfitobacter delicatus</name>
    <dbReference type="NCBI Taxonomy" id="218672"/>
    <lineage>
        <taxon>Bacteria</taxon>
        <taxon>Pseudomonadati</taxon>
        <taxon>Pseudomonadota</taxon>
        <taxon>Alphaproteobacteria</taxon>
        <taxon>Rhodobacterales</taxon>
        <taxon>Roseobacteraceae</taxon>
        <taxon>Sulfitobacter</taxon>
    </lineage>
</organism>
<proteinExistence type="predicted"/>
<protein>
    <submittedName>
        <fullName evidence="2">Uncharacterized protein</fullName>
    </submittedName>
</protein>
<dbReference type="EMBL" id="FNBP01000003">
    <property type="protein sequence ID" value="SDF87180.1"/>
    <property type="molecule type" value="Genomic_DNA"/>
</dbReference>
<feature type="region of interest" description="Disordered" evidence="1">
    <location>
        <begin position="47"/>
        <end position="67"/>
    </location>
</feature>
<feature type="compositionally biased region" description="Basic and acidic residues" evidence="1">
    <location>
        <begin position="1"/>
        <end position="12"/>
    </location>
</feature>
<dbReference type="STRING" id="218672.SAMN04489759_103378"/>
<name>A0A1G7PP41_9RHOB</name>
<evidence type="ECO:0000313" key="2">
    <source>
        <dbReference type="EMBL" id="SDF87180.1"/>
    </source>
</evidence>
<dbReference type="Proteomes" id="UP000199399">
    <property type="component" value="Unassembled WGS sequence"/>
</dbReference>
<feature type="region of interest" description="Disordered" evidence="1">
    <location>
        <begin position="1"/>
        <end position="24"/>
    </location>
</feature>
<sequence length="606" mass="69469">MSLKSDKSRYRDSGGNLRLPPAHEGLQVNSCRNPACSGFGVEALTQVDRGRPKSDGSSKLDHYRANGTDGNTADQKLFCKLCGKTSPIKSNRAIQEERTRISGYLEPVPEPSCPNADCQHATKGVFSHPVSYSCHAKLKSSQRLKCRSCGIAFSIATKATHGQRKPHENKTVFAEIVSKKPIRGICKVTGLTPKAVYDKTDFIYEQCRRFVGAREAKAHRINRKYVRLCTDRQDYLINWKTKRRRKNVQFTSTCTVEGMSGYVLGHHLNYDPFVNQIEIDDTARMNGDGLQGARSYFSAQPQYWKSDEFYAVARMQETDIRPSLEEGELTVEERIASKSRMERNYPKQEMADYPAKENQLPPDGAMTHLDYTSYAHALLVRRLIGNPGYLTIYSDQDEVLRGAFTAAFSWQISQGKAEMAYVQFQKRMNIDEKLALSNISRGRIARMGKEWACHPEKAIARHMAWEYAELCARHQDWRNRWVPHPKDTVNEPRRRIQYLTDTGRKSLLNIGWTLSGASLAPVDTYFMQIRRQLYYLERPIPTQTNAEKLYYGYSAYDPLRVVQHLEIFRVFSNYVWTDSNGMTPAMKFGLAKGPVRMEDILYYWPF</sequence>
<keyword evidence="3" id="KW-1185">Reference proteome</keyword>
<evidence type="ECO:0000313" key="3">
    <source>
        <dbReference type="Proteomes" id="UP000199399"/>
    </source>
</evidence>
<dbReference type="AlphaFoldDB" id="A0A1G7PP41"/>
<evidence type="ECO:0000256" key="1">
    <source>
        <dbReference type="SAM" id="MobiDB-lite"/>
    </source>
</evidence>
<accession>A0A1G7PP41</accession>
<reference evidence="3" key="1">
    <citation type="submission" date="2016-10" db="EMBL/GenBank/DDBJ databases">
        <authorList>
            <person name="Varghese N."/>
            <person name="Submissions S."/>
        </authorList>
    </citation>
    <scope>NUCLEOTIDE SEQUENCE [LARGE SCALE GENOMIC DNA]</scope>
    <source>
        <strain evidence="3">DSM 16477</strain>
    </source>
</reference>
<feature type="compositionally biased region" description="Basic and acidic residues" evidence="1">
    <location>
        <begin position="48"/>
        <end position="64"/>
    </location>
</feature>